<keyword evidence="4" id="KW-1185">Reference proteome</keyword>
<reference evidence="4" key="1">
    <citation type="submission" date="2016-06" db="EMBL/GenBank/DDBJ databases">
        <title>Parallel loss of symbiosis genes in relatives of nitrogen-fixing non-legume Parasponia.</title>
        <authorList>
            <person name="Van Velzen R."/>
            <person name="Holmer R."/>
            <person name="Bu F."/>
            <person name="Rutten L."/>
            <person name="Van Zeijl A."/>
            <person name="Liu W."/>
            <person name="Santuari L."/>
            <person name="Cao Q."/>
            <person name="Sharma T."/>
            <person name="Shen D."/>
            <person name="Roswanjaya Y."/>
            <person name="Wardhani T."/>
            <person name="Kalhor M.S."/>
            <person name="Jansen J."/>
            <person name="Van den Hoogen J."/>
            <person name="Gungor B."/>
            <person name="Hartog M."/>
            <person name="Hontelez J."/>
            <person name="Verver J."/>
            <person name="Yang W.-C."/>
            <person name="Schijlen E."/>
            <person name="Repin R."/>
            <person name="Schilthuizen M."/>
            <person name="Schranz E."/>
            <person name="Heidstra R."/>
            <person name="Miyata K."/>
            <person name="Fedorova E."/>
            <person name="Kohlen W."/>
            <person name="Bisseling T."/>
            <person name="Smit S."/>
            <person name="Geurts R."/>
        </authorList>
    </citation>
    <scope>NUCLEOTIDE SEQUENCE [LARGE SCALE GENOMIC DNA]</scope>
    <source>
        <strain evidence="4">cv. RG33-2</strain>
    </source>
</reference>
<dbReference type="InterPro" id="IPR053781">
    <property type="entry name" value="F-box_AtFBL13-like"/>
</dbReference>
<dbReference type="Gene3D" id="1.20.1280.50">
    <property type="match status" value="1"/>
</dbReference>
<dbReference type="InterPro" id="IPR032675">
    <property type="entry name" value="LRR_dom_sf"/>
</dbReference>
<organism evidence="3 4">
    <name type="scientific">Trema orientale</name>
    <name type="common">Charcoal tree</name>
    <name type="synonym">Celtis orientalis</name>
    <dbReference type="NCBI Taxonomy" id="63057"/>
    <lineage>
        <taxon>Eukaryota</taxon>
        <taxon>Viridiplantae</taxon>
        <taxon>Streptophyta</taxon>
        <taxon>Embryophyta</taxon>
        <taxon>Tracheophyta</taxon>
        <taxon>Spermatophyta</taxon>
        <taxon>Magnoliopsida</taxon>
        <taxon>eudicotyledons</taxon>
        <taxon>Gunneridae</taxon>
        <taxon>Pentapetalae</taxon>
        <taxon>rosids</taxon>
        <taxon>fabids</taxon>
        <taxon>Rosales</taxon>
        <taxon>Cannabaceae</taxon>
        <taxon>Trema</taxon>
    </lineage>
</organism>
<proteinExistence type="predicted"/>
<dbReference type="PANTHER" id="PTHR34145:SF68">
    <property type="entry name" value="FBD DOMAIN-CONTAINING PROTEIN"/>
    <property type="match status" value="1"/>
</dbReference>
<feature type="domain" description="F-box" evidence="2">
    <location>
        <begin position="37"/>
        <end position="88"/>
    </location>
</feature>
<dbReference type="InterPro" id="IPR055357">
    <property type="entry name" value="LRR_At1g61320_AtMIF1"/>
</dbReference>
<dbReference type="OrthoDB" id="1696527at2759"/>
<name>A0A2P5C0K6_TREOI</name>
<dbReference type="PROSITE" id="PS50181">
    <property type="entry name" value="FBOX"/>
    <property type="match status" value="1"/>
</dbReference>
<dbReference type="InParanoid" id="A0A2P5C0K6"/>
<evidence type="ECO:0000313" key="4">
    <source>
        <dbReference type="Proteomes" id="UP000237000"/>
    </source>
</evidence>
<dbReference type="SUPFAM" id="SSF52058">
    <property type="entry name" value="L domain-like"/>
    <property type="match status" value="1"/>
</dbReference>
<dbReference type="Pfam" id="PF00646">
    <property type="entry name" value="F-box"/>
    <property type="match status" value="1"/>
</dbReference>
<dbReference type="InterPro" id="IPR036047">
    <property type="entry name" value="F-box-like_dom_sf"/>
</dbReference>
<evidence type="ECO:0000313" key="3">
    <source>
        <dbReference type="EMBL" id="PON54580.1"/>
    </source>
</evidence>
<dbReference type="STRING" id="63057.A0A2P5C0K6"/>
<dbReference type="Gene3D" id="3.80.10.10">
    <property type="entry name" value="Ribonuclease Inhibitor"/>
    <property type="match status" value="1"/>
</dbReference>
<dbReference type="Pfam" id="PF23622">
    <property type="entry name" value="LRR_At1g61320_AtMIF1"/>
    <property type="match status" value="1"/>
</dbReference>
<sequence length="487" mass="56166">MGRVTLPLKKRTLPKGKRSRIDHDDDHGDGDGDVDVDDEISKLPDDILVSILSCLSLRDAARTSVLSRRWENLWTLISRRLDFDWSSTMEDLRWLRKERSRERSRYANWVNRVLGNHRASKLDELRICFDIDNAYFRDIDNWVEFAARKEVKKLDLGFPGRWGGVLTDPYAFLGLDGIAILAKNKGQKWNSVFFSLTDLTLSFVSVKDEVVQYFLANCPNLVSLCVKGSKVSVNLEVSDPFLKLKSLKILECPNMKRVKVSAPDLASFGYHGPLIDVPFKDVPLLSEVYFGGENTISLVDHYQQLFGYFSMLKILKLDMSFSVFNSVARNFETQFPALSNLEQLELSTMAFGNQCLLWPFLMIKAAPFLHRFSMQMLFKSYEELYARNQLTIEDQLKKLKEAILFSHQCLKEVELIGFTGFKNTVEFWLWLLEIAVSIEKVTIDVCHPSLEERPWLDVKTGDLDTARDRVRELTKTTYHHPIDIIIL</sequence>
<protein>
    <submittedName>
        <fullName evidence="3">F-box domain containing protein</fullName>
    </submittedName>
</protein>
<dbReference type="EMBL" id="JXTC01000430">
    <property type="protein sequence ID" value="PON54580.1"/>
    <property type="molecule type" value="Genomic_DNA"/>
</dbReference>
<evidence type="ECO:0000256" key="1">
    <source>
        <dbReference type="SAM" id="MobiDB-lite"/>
    </source>
</evidence>
<dbReference type="SUPFAM" id="SSF81383">
    <property type="entry name" value="F-box domain"/>
    <property type="match status" value="1"/>
</dbReference>
<evidence type="ECO:0000259" key="2">
    <source>
        <dbReference type="PROSITE" id="PS50181"/>
    </source>
</evidence>
<feature type="compositionally biased region" description="Basic and acidic residues" evidence="1">
    <location>
        <begin position="19"/>
        <end position="30"/>
    </location>
</feature>
<dbReference type="InterPro" id="IPR053772">
    <property type="entry name" value="At1g61320/At1g61330-like"/>
</dbReference>
<dbReference type="SMART" id="SM00256">
    <property type="entry name" value="FBOX"/>
    <property type="match status" value="1"/>
</dbReference>
<dbReference type="InterPro" id="IPR001810">
    <property type="entry name" value="F-box_dom"/>
</dbReference>
<gene>
    <name evidence="3" type="ORF">TorRG33x02_301950</name>
</gene>
<comment type="caution">
    <text evidence="3">The sequence shown here is derived from an EMBL/GenBank/DDBJ whole genome shotgun (WGS) entry which is preliminary data.</text>
</comment>
<dbReference type="AlphaFoldDB" id="A0A2P5C0K6"/>
<feature type="compositionally biased region" description="Basic residues" evidence="1">
    <location>
        <begin position="8"/>
        <end position="18"/>
    </location>
</feature>
<dbReference type="PANTHER" id="PTHR34145">
    <property type="entry name" value="OS02G0105600 PROTEIN"/>
    <property type="match status" value="1"/>
</dbReference>
<accession>A0A2P5C0K6</accession>
<dbReference type="CDD" id="cd22160">
    <property type="entry name" value="F-box_AtFBL13-like"/>
    <property type="match status" value="1"/>
</dbReference>
<feature type="region of interest" description="Disordered" evidence="1">
    <location>
        <begin position="1"/>
        <end position="35"/>
    </location>
</feature>
<dbReference type="Proteomes" id="UP000237000">
    <property type="component" value="Unassembled WGS sequence"/>
</dbReference>